<comment type="caution">
    <text evidence="4">The sequence shown here is derived from an EMBL/GenBank/DDBJ whole genome shotgun (WGS) entry which is preliminary data.</text>
</comment>
<accession>A0ABR1A937</accession>
<proteinExistence type="inferred from homology"/>
<protein>
    <submittedName>
        <fullName evidence="4">Protein NOXP20-like isoform X2</fullName>
    </submittedName>
</protein>
<organism evidence="4 5">
    <name type="scientific">Huso huso</name>
    <name type="common">Beluga</name>
    <name type="synonym">Acipenser huso</name>
    <dbReference type="NCBI Taxonomy" id="61971"/>
    <lineage>
        <taxon>Eukaryota</taxon>
        <taxon>Metazoa</taxon>
        <taxon>Chordata</taxon>
        <taxon>Craniata</taxon>
        <taxon>Vertebrata</taxon>
        <taxon>Euteleostomi</taxon>
        <taxon>Actinopterygii</taxon>
        <taxon>Chondrostei</taxon>
        <taxon>Acipenseriformes</taxon>
        <taxon>Acipenseridae</taxon>
        <taxon>Huso</taxon>
    </lineage>
</organism>
<dbReference type="PANTHER" id="PTHR12842:SF4">
    <property type="entry name" value="PROTEIN NOXP20"/>
    <property type="match status" value="1"/>
</dbReference>
<feature type="compositionally biased region" description="Polar residues" evidence="3">
    <location>
        <begin position="83"/>
        <end position="94"/>
    </location>
</feature>
<feature type="compositionally biased region" description="Polar residues" evidence="3">
    <location>
        <begin position="1"/>
        <end position="15"/>
    </location>
</feature>
<feature type="compositionally biased region" description="Basic and acidic residues" evidence="3">
    <location>
        <begin position="26"/>
        <end position="36"/>
    </location>
</feature>
<evidence type="ECO:0000256" key="3">
    <source>
        <dbReference type="SAM" id="MobiDB-lite"/>
    </source>
</evidence>
<keyword evidence="5" id="KW-1185">Reference proteome</keyword>
<feature type="region of interest" description="Disordered" evidence="3">
    <location>
        <begin position="401"/>
        <end position="430"/>
    </location>
</feature>
<evidence type="ECO:0000256" key="1">
    <source>
        <dbReference type="ARBA" id="ARBA00006903"/>
    </source>
</evidence>
<sequence>MSQGDTMESVSTEFQLSGPIDSDTSFVKETELHYEASEAINEPLETGDKHVPSNEGGGRQAEECSVQPEGPVESTAPAEKGMSGSQMTECTESVSLEADPSAETALDTQGAQARYTASTEGRRWGGWGSWGKSLLTTATSTVGQGITAVKEKAATLTIHSSSSASEESKHSGSNEGATPDVPEDLGLTESPPSKPSTGSRGMLSTITNAVQNTGKSVITGGLDALEFIGKKTMNVLAESDPGFKKTKILMRRTVTLSQMLREAKDKEKERIGNQVVMERTAHYGILFDDYQGLSHLEALEILSNESESKASTTQSLMSLEGEELETLKRDLIAIKEIFLEKDFGKEDEDEDEKVSEGEEFVSILTELLFELHVAATPDKLSKARKRAHDWVNKVDLLAVESEEKPKEENEELGSEKHEETCEEEEDHSKSVEDIYMSSVESLAEVTARSIEQLHKVAELILHGQDEEKLALDQTRILTRLTGAMCKEVSSLSKKFSETLTTAGSKLKAEVLNPWINSVLLEGSNSTTYIQDAFQLLLPVLQISHLQTTSSKTLGEC</sequence>
<keyword evidence="2" id="KW-0597">Phosphoprotein</keyword>
<feature type="region of interest" description="Disordered" evidence="3">
    <location>
        <begin position="157"/>
        <end position="202"/>
    </location>
</feature>
<comment type="similarity">
    <text evidence="1">Belongs to the FAM114 family.</text>
</comment>
<gene>
    <name evidence="4" type="ORF">HHUSO_G3254</name>
</gene>
<feature type="region of interest" description="Disordered" evidence="3">
    <location>
        <begin position="1"/>
        <end position="123"/>
    </location>
</feature>
<feature type="compositionally biased region" description="Polar residues" evidence="3">
    <location>
        <begin position="106"/>
        <end position="119"/>
    </location>
</feature>
<dbReference type="Pfam" id="PF05334">
    <property type="entry name" value="DUF719"/>
    <property type="match status" value="1"/>
</dbReference>
<dbReference type="Proteomes" id="UP001369086">
    <property type="component" value="Unassembled WGS sequence"/>
</dbReference>
<evidence type="ECO:0000256" key="2">
    <source>
        <dbReference type="ARBA" id="ARBA00022553"/>
    </source>
</evidence>
<name>A0ABR1A937_HUSHU</name>
<dbReference type="InterPro" id="IPR007998">
    <property type="entry name" value="DUF719"/>
</dbReference>
<dbReference type="PANTHER" id="PTHR12842">
    <property type="entry name" value="FI01459P"/>
    <property type="match status" value="1"/>
</dbReference>
<dbReference type="EMBL" id="JAHFZB010000002">
    <property type="protein sequence ID" value="KAK6493627.1"/>
    <property type="molecule type" value="Genomic_DNA"/>
</dbReference>
<feature type="compositionally biased region" description="Basic and acidic residues" evidence="3">
    <location>
        <begin position="401"/>
        <end position="419"/>
    </location>
</feature>
<evidence type="ECO:0000313" key="5">
    <source>
        <dbReference type="Proteomes" id="UP001369086"/>
    </source>
</evidence>
<evidence type="ECO:0000313" key="4">
    <source>
        <dbReference type="EMBL" id="KAK6493627.1"/>
    </source>
</evidence>
<reference evidence="4 5" key="1">
    <citation type="submission" date="2021-05" db="EMBL/GenBank/DDBJ databases">
        <authorList>
            <person name="Zahm M."/>
            <person name="Klopp C."/>
            <person name="Cabau C."/>
            <person name="Kuhl H."/>
            <person name="Suciu R."/>
            <person name="Ciorpac M."/>
            <person name="Holostenco D."/>
            <person name="Gessner J."/>
            <person name="Wuertz S."/>
            <person name="Hohne C."/>
            <person name="Stock M."/>
            <person name="Gislard M."/>
            <person name="Lluch J."/>
            <person name="Milhes M."/>
            <person name="Lampietro C."/>
            <person name="Lopez Roques C."/>
            <person name="Donnadieu C."/>
            <person name="Du K."/>
            <person name="Schartl M."/>
            <person name="Guiguen Y."/>
        </authorList>
    </citation>
    <scope>NUCLEOTIDE SEQUENCE [LARGE SCALE GENOMIC DNA]</scope>
    <source>
        <strain evidence="4">Hh-F2</strain>
        <tissue evidence="4">Blood</tissue>
    </source>
</reference>